<dbReference type="EMBL" id="QRBI01000120">
    <property type="protein sequence ID" value="RMC06672.1"/>
    <property type="molecule type" value="Genomic_DNA"/>
</dbReference>
<sequence length="416" mass="46627">MVAVRAAVNVSMSKQRPVTLCPLRGWYGDWHFLKSLLVTRAVGLTVPSASLPTPPSCVASDALEGRDAIQRDLDSLETWNQVNLTKYKAKCKVPLLGKGNPKFKHRLGREWIESSSQEKDLGMLVDDKLNGTHQQTHVVPKAKRVLGCTKSSAASRVREVSLPLFPALMRPQQQCCIQLWGPQHRKDTDMLEFNNNNSMDKKLGCTTTPVYQDKLRKVVMKTNTVATVPFRSLISFQHHTCLCSGSDEDLSAGLAPKSAYSSSSWTTATQNVALTCFAFIMVCQYCEEQAEVVDAIKNGRRRRDKFLSTLTKHDPEACSLLIMFGSISSDMGKMFKSSSSLIIGNENEWDRGQEQTPIKAVEYHWQMEHTEQLINPFLGWYHVGDDEFDNCNSCITGILQVMHNTAVIPILRETEL</sequence>
<dbReference type="OrthoDB" id="8939918at2759"/>
<evidence type="ECO:0000313" key="2">
    <source>
        <dbReference type="Proteomes" id="UP000269221"/>
    </source>
</evidence>
<dbReference type="Proteomes" id="UP000269221">
    <property type="component" value="Unassembled WGS sequence"/>
</dbReference>
<keyword evidence="2" id="KW-1185">Reference proteome</keyword>
<gene>
    <name evidence="1" type="ORF">DUI87_16111</name>
</gene>
<name>A0A3M0K0C7_HIRRU</name>
<dbReference type="STRING" id="333673.A0A3M0K0C7"/>
<protein>
    <submittedName>
        <fullName evidence="1">Uncharacterized protein</fullName>
    </submittedName>
</protein>
<evidence type="ECO:0000313" key="1">
    <source>
        <dbReference type="EMBL" id="RMC06672.1"/>
    </source>
</evidence>
<dbReference type="PANTHER" id="PTHR33332">
    <property type="entry name" value="REVERSE TRANSCRIPTASE DOMAIN-CONTAINING PROTEIN"/>
    <property type="match status" value="1"/>
</dbReference>
<comment type="caution">
    <text evidence="1">The sequence shown here is derived from an EMBL/GenBank/DDBJ whole genome shotgun (WGS) entry which is preliminary data.</text>
</comment>
<proteinExistence type="predicted"/>
<reference evidence="1 2" key="1">
    <citation type="submission" date="2018-07" db="EMBL/GenBank/DDBJ databases">
        <title>A high quality draft genome assembly of the barn swallow (H. rustica rustica).</title>
        <authorList>
            <person name="Formenti G."/>
            <person name="Chiara M."/>
            <person name="Poveda L."/>
            <person name="Francoijs K.-J."/>
            <person name="Bonisoli-Alquati A."/>
            <person name="Canova L."/>
            <person name="Gianfranceschi L."/>
            <person name="Horner D.S."/>
            <person name="Saino N."/>
        </authorList>
    </citation>
    <scope>NUCLEOTIDE SEQUENCE [LARGE SCALE GENOMIC DNA]</scope>
    <source>
        <strain evidence="1">Chelidonia</strain>
        <tissue evidence="1">Blood</tissue>
    </source>
</reference>
<accession>A0A3M0K0C7</accession>
<organism evidence="1 2">
    <name type="scientific">Hirundo rustica rustica</name>
    <dbReference type="NCBI Taxonomy" id="333673"/>
    <lineage>
        <taxon>Eukaryota</taxon>
        <taxon>Metazoa</taxon>
        <taxon>Chordata</taxon>
        <taxon>Craniata</taxon>
        <taxon>Vertebrata</taxon>
        <taxon>Euteleostomi</taxon>
        <taxon>Archelosauria</taxon>
        <taxon>Archosauria</taxon>
        <taxon>Dinosauria</taxon>
        <taxon>Saurischia</taxon>
        <taxon>Theropoda</taxon>
        <taxon>Coelurosauria</taxon>
        <taxon>Aves</taxon>
        <taxon>Neognathae</taxon>
        <taxon>Neoaves</taxon>
        <taxon>Telluraves</taxon>
        <taxon>Australaves</taxon>
        <taxon>Passeriformes</taxon>
        <taxon>Sylvioidea</taxon>
        <taxon>Hirundinidae</taxon>
        <taxon>Hirundo</taxon>
    </lineage>
</organism>
<dbReference type="AlphaFoldDB" id="A0A3M0K0C7"/>